<comment type="caution">
    <text evidence="1">The sequence shown here is derived from an EMBL/GenBank/DDBJ whole genome shotgun (WGS) entry which is preliminary data.</text>
</comment>
<evidence type="ECO:0000313" key="2">
    <source>
        <dbReference type="EMBL" id="CAL6024144.1"/>
    </source>
</evidence>
<keyword evidence="3" id="KW-1185">Reference proteome</keyword>
<dbReference type="EMBL" id="CAXDID020000095">
    <property type="protein sequence ID" value="CAL6024144.1"/>
    <property type="molecule type" value="Genomic_DNA"/>
</dbReference>
<gene>
    <name evidence="2" type="ORF">HINF_LOCUS29472</name>
    <name evidence="1" type="ORF">HINF_LOCUS52486</name>
</gene>
<proteinExistence type="predicted"/>
<organism evidence="1">
    <name type="scientific">Hexamita inflata</name>
    <dbReference type="NCBI Taxonomy" id="28002"/>
    <lineage>
        <taxon>Eukaryota</taxon>
        <taxon>Metamonada</taxon>
        <taxon>Diplomonadida</taxon>
        <taxon>Hexamitidae</taxon>
        <taxon>Hexamitinae</taxon>
        <taxon>Hexamita</taxon>
    </lineage>
</organism>
<sequence length="401" mass="46927">MSKQGVRSSRFFDLINAELNLPEKTITAAYECLFNTCFYYQYMDFPLPPSRETDPFYKSSPRFSVQDTYGEQMYWKLCRLFSLPPYEDSSLNQLLYSIQYMSRLISDVLPFKFQAYSLDQKALILLIYQLTGTRPYRSIIDPYTSYEEHIRVFQQLICDSFQQLILIPYEFVGEPSSPTPLFLDETLSNILNNQYIHGPIPFLISILRSTKQSTIQEAIIQMKNAPSGIRTQVLVHSRHRFDFQQQQLHLSVNASIQKSFASSKQKLSKIQKFNQNIEQTVKDYKNTLNMSKNDREDYQLVKVDGRAPILMKSRGSLNQTSQITKDSIEQSGVKEQTDKNTVELKKEDLEQKRTVSVITKEIIKIMKIKEELKMKEREINMKMEEMKLKTQIVKIKAQKIK</sequence>
<name>A0AA86UU96_9EUKA</name>
<reference evidence="2 3" key="2">
    <citation type="submission" date="2024-07" db="EMBL/GenBank/DDBJ databases">
        <authorList>
            <person name="Akdeniz Z."/>
        </authorList>
    </citation>
    <scope>NUCLEOTIDE SEQUENCE [LARGE SCALE GENOMIC DNA]</scope>
</reference>
<protein>
    <submittedName>
        <fullName evidence="1">Uncharacterized protein</fullName>
    </submittedName>
</protein>
<accession>A0AA86UU96</accession>
<reference evidence="1" key="1">
    <citation type="submission" date="2023-06" db="EMBL/GenBank/DDBJ databases">
        <authorList>
            <person name="Kurt Z."/>
        </authorList>
    </citation>
    <scope>NUCLEOTIDE SEQUENCE</scope>
</reference>
<dbReference type="EMBL" id="CATOUU010000983">
    <property type="protein sequence ID" value="CAI9964841.1"/>
    <property type="molecule type" value="Genomic_DNA"/>
</dbReference>
<evidence type="ECO:0000313" key="1">
    <source>
        <dbReference type="EMBL" id="CAI9964841.1"/>
    </source>
</evidence>
<dbReference type="AlphaFoldDB" id="A0AA86UU96"/>
<dbReference type="Proteomes" id="UP001642409">
    <property type="component" value="Unassembled WGS sequence"/>
</dbReference>
<evidence type="ECO:0000313" key="3">
    <source>
        <dbReference type="Proteomes" id="UP001642409"/>
    </source>
</evidence>